<dbReference type="Proteomes" id="UP000199452">
    <property type="component" value="Unassembled WGS sequence"/>
</dbReference>
<dbReference type="InterPro" id="IPR036944">
    <property type="entry name" value="PPIase_FKBP_N_sf"/>
</dbReference>
<dbReference type="EMBL" id="FMYP01000066">
    <property type="protein sequence ID" value="SDC96105.1"/>
    <property type="molecule type" value="Genomic_DNA"/>
</dbReference>
<dbReference type="GO" id="GO:0006457">
    <property type="term" value="P:protein folding"/>
    <property type="evidence" value="ECO:0007669"/>
    <property type="project" value="InterPro"/>
</dbReference>
<dbReference type="OrthoDB" id="9814548at2"/>
<dbReference type="Pfam" id="PF00254">
    <property type="entry name" value="FKBP_C"/>
    <property type="match status" value="1"/>
</dbReference>
<dbReference type="FunFam" id="3.10.50.40:FF:000045">
    <property type="entry name" value="Peptidyl-prolyl cis-trans isomerase"/>
    <property type="match status" value="1"/>
</dbReference>
<evidence type="ECO:0000256" key="6">
    <source>
        <dbReference type="PROSITE-ProRule" id="PRU00277"/>
    </source>
</evidence>
<dbReference type="RefSeq" id="WP_092440174.1">
    <property type="nucleotide sequence ID" value="NZ_FMYP01000066.1"/>
</dbReference>
<accession>A0A1G6QWC9</accession>
<name>A0A1G6QWC9_9BACT</name>
<keyword evidence="11" id="KW-1185">Reference proteome</keyword>
<evidence type="ECO:0000256" key="4">
    <source>
        <dbReference type="ARBA" id="ARBA00023110"/>
    </source>
</evidence>
<dbReference type="Gene3D" id="3.10.50.40">
    <property type="match status" value="1"/>
</dbReference>
<dbReference type="SUPFAM" id="SSF54534">
    <property type="entry name" value="FKBP-like"/>
    <property type="match status" value="1"/>
</dbReference>
<evidence type="ECO:0000313" key="11">
    <source>
        <dbReference type="Proteomes" id="UP000199452"/>
    </source>
</evidence>
<evidence type="ECO:0000256" key="1">
    <source>
        <dbReference type="ARBA" id="ARBA00000971"/>
    </source>
</evidence>
<gene>
    <name evidence="10" type="ORF">SAMN05216323_106610</name>
</gene>
<protein>
    <recommendedName>
        <fullName evidence="7">Peptidyl-prolyl cis-trans isomerase</fullName>
        <ecNumber evidence="7">5.2.1.8</ecNumber>
    </recommendedName>
</protein>
<feature type="domain" description="PPIase FKBP-type" evidence="9">
    <location>
        <begin position="140"/>
        <end position="226"/>
    </location>
</feature>
<dbReference type="PANTHER" id="PTHR43811:SF57">
    <property type="entry name" value="FKBP-TYPE PEPTIDYL-PROLYL CIS-TRANS ISOMERASE FKPA-RELATED"/>
    <property type="match status" value="1"/>
</dbReference>
<dbReference type="EC" id="5.2.1.8" evidence="7"/>
<proteinExistence type="inferred from homology"/>
<organism evidence="10 11">
    <name type="scientific">Williamwhitmania taraxaci</name>
    <dbReference type="NCBI Taxonomy" id="1640674"/>
    <lineage>
        <taxon>Bacteria</taxon>
        <taxon>Pseudomonadati</taxon>
        <taxon>Bacteroidota</taxon>
        <taxon>Bacteroidia</taxon>
        <taxon>Bacteroidales</taxon>
        <taxon>Williamwhitmaniaceae</taxon>
        <taxon>Williamwhitmania</taxon>
    </lineage>
</organism>
<keyword evidence="5 6" id="KW-0413">Isomerase</keyword>
<dbReference type="InterPro" id="IPR000774">
    <property type="entry name" value="PPIase_FKBP_N"/>
</dbReference>
<evidence type="ECO:0000259" key="9">
    <source>
        <dbReference type="PROSITE" id="PS50059"/>
    </source>
</evidence>
<evidence type="ECO:0000256" key="8">
    <source>
        <dbReference type="SAM" id="SignalP"/>
    </source>
</evidence>
<dbReference type="AlphaFoldDB" id="A0A1G6QWC9"/>
<feature type="signal peptide" evidence="8">
    <location>
        <begin position="1"/>
        <end position="20"/>
    </location>
</feature>
<dbReference type="PANTHER" id="PTHR43811">
    <property type="entry name" value="FKBP-TYPE PEPTIDYL-PROLYL CIS-TRANS ISOMERASE FKPA"/>
    <property type="match status" value="1"/>
</dbReference>
<dbReference type="InterPro" id="IPR001179">
    <property type="entry name" value="PPIase_FKBP_dom"/>
</dbReference>
<evidence type="ECO:0000313" key="10">
    <source>
        <dbReference type="EMBL" id="SDC96105.1"/>
    </source>
</evidence>
<reference evidence="10 11" key="1">
    <citation type="submission" date="2016-09" db="EMBL/GenBank/DDBJ databases">
        <authorList>
            <person name="Capua I."/>
            <person name="De Benedictis P."/>
            <person name="Joannis T."/>
            <person name="Lombin L.H."/>
            <person name="Cattoli G."/>
        </authorList>
    </citation>
    <scope>NUCLEOTIDE SEQUENCE [LARGE SCALE GENOMIC DNA]</scope>
    <source>
        <strain evidence="10 11">A7P-90m</strain>
    </source>
</reference>
<dbReference type="Pfam" id="PF01346">
    <property type="entry name" value="FKBP_N"/>
    <property type="match status" value="1"/>
</dbReference>
<evidence type="ECO:0000256" key="2">
    <source>
        <dbReference type="ARBA" id="ARBA00006577"/>
    </source>
</evidence>
<feature type="chain" id="PRO_5011792366" description="Peptidyl-prolyl cis-trans isomerase" evidence="8">
    <location>
        <begin position="21"/>
        <end position="235"/>
    </location>
</feature>
<comment type="catalytic activity">
    <reaction evidence="1 6 7">
        <text>[protein]-peptidylproline (omega=180) = [protein]-peptidylproline (omega=0)</text>
        <dbReference type="Rhea" id="RHEA:16237"/>
        <dbReference type="Rhea" id="RHEA-COMP:10747"/>
        <dbReference type="Rhea" id="RHEA-COMP:10748"/>
        <dbReference type="ChEBI" id="CHEBI:83833"/>
        <dbReference type="ChEBI" id="CHEBI:83834"/>
        <dbReference type="EC" id="5.2.1.8"/>
    </reaction>
</comment>
<evidence type="ECO:0000256" key="5">
    <source>
        <dbReference type="ARBA" id="ARBA00023235"/>
    </source>
</evidence>
<evidence type="ECO:0000256" key="3">
    <source>
        <dbReference type="ARBA" id="ARBA00022729"/>
    </source>
</evidence>
<dbReference type="PROSITE" id="PS50059">
    <property type="entry name" value="FKBP_PPIASE"/>
    <property type="match status" value="1"/>
</dbReference>
<evidence type="ECO:0000256" key="7">
    <source>
        <dbReference type="RuleBase" id="RU003915"/>
    </source>
</evidence>
<dbReference type="STRING" id="1640674.SAMN05216323_106610"/>
<dbReference type="Gene3D" id="1.10.287.460">
    <property type="entry name" value="Peptidyl-prolyl cis-trans isomerase, FKBP-type, N-terminal domain"/>
    <property type="match status" value="1"/>
</dbReference>
<dbReference type="InterPro" id="IPR046357">
    <property type="entry name" value="PPIase_dom_sf"/>
</dbReference>
<dbReference type="GO" id="GO:0003755">
    <property type="term" value="F:peptidyl-prolyl cis-trans isomerase activity"/>
    <property type="evidence" value="ECO:0007669"/>
    <property type="project" value="UniProtKB-UniRule"/>
</dbReference>
<sequence>MKLKLMISLGLLLVGNGLYAQLATFEDSVAYAYGNMIGSDLKSKGVNLKLEIVAKGISESGTTTPLFDDNKAKELLGRYQQVMMAKMQAEQAVSGGKNLEVSNKFMAENKKKPNVVSLPSGLQYEVIKKGDPKGISPTLSDEVTVNYEGSLISGKVFDSSYERNEPITFELGGVIKGWQEGLQHMKPGDTFILYVPSELGYGERGAGGSIGPNEALIFKVELLSVKAKTIDPAVK</sequence>
<keyword evidence="4 6" id="KW-0697">Rotamase</keyword>
<keyword evidence="3 8" id="KW-0732">Signal</keyword>
<comment type="similarity">
    <text evidence="2 7">Belongs to the FKBP-type PPIase family.</text>
</comment>